<dbReference type="InterPro" id="IPR011051">
    <property type="entry name" value="RmlC_Cupin_sf"/>
</dbReference>
<reference evidence="3 4" key="1">
    <citation type="submission" date="2023-11" db="EMBL/GenBank/DDBJ databases">
        <title>Plant-associative lifestyle of Vibrio porteresiae and its evolutionary dynamics.</title>
        <authorList>
            <person name="Rameshkumar N."/>
            <person name="Kirti K."/>
        </authorList>
    </citation>
    <scope>NUCLEOTIDE SEQUENCE [LARGE SCALE GENOMIC DNA]</scope>
    <source>
        <strain evidence="3 4">MSSRF30</strain>
    </source>
</reference>
<dbReference type="InterPro" id="IPR014710">
    <property type="entry name" value="RmlC-like_jellyroll"/>
</dbReference>
<dbReference type="PANTHER" id="PTHR43698:SF1">
    <property type="entry name" value="BLL4564 PROTEIN"/>
    <property type="match status" value="1"/>
</dbReference>
<dbReference type="CDD" id="cd02233">
    <property type="entry name" value="cupin_HNL-like"/>
    <property type="match status" value="1"/>
</dbReference>
<feature type="chain" id="PRO_5046606031" evidence="1">
    <location>
        <begin position="27"/>
        <end position="165"/>
    </location>
</feature>
<name>A0ABZ0QL34_9VIBR</name>
<evidence type="ECO:0000259" key="2">
    <source>
        <dbReference type="Pfam" id="PF07883"/>
    </source>
</evidence>
<dbReference type="Gene3D" id="2.60.120.10">
    <property type="entry name" value="Jelly Rolls"/>
    <property type="match status" value="1"/>
</dbReference>
<dbReference type="RefSeq" id="WP_261896922.1">
    <property type="nucleotide sequence ID" value="NZ_AP024896.1"/>
</dbReference>
<evidence type="ECO:0000313" key="4">
    <source>
        <dbReference type="Proteomes" id="UP001304071"/>
    </source>
</evidence>
<evidence type="ECO:0000256" key="1">
    <source>
        <dbReference type="SAM" id="SignalP"/>
    </source>
</evidence>
<evidence type="ECO:0000313" key="3">
    <source>
        <dbReference type="EMBL" id="WPC76515.1"/>
    </source>
</evidence>
<gene>
    <name evidence="3" type="ORF">R8Z52_18475</name>
</gene>
<organism evidence="3 4">
    <name type="scientific">Vibrio porteresiae DSM 19223</name>
    <dbReference type="NCBI Taxonomy" id="1123496"/>
    <lineage>
        <taxon>Bacteria</taxon>
        <taxon>Pseudomonadati</taxon>
        <taxon>Pseudomonadota</taxon>
        <taxon>Gammaproteobacteria</taxon>
        <taxon>Vibrionales</taxon>
        <taxon>Vibrionaceae</taxon>
        <taxon>Vibrio</taxon>
    </lineage>
</organism>
<keyword evidence="4" id="KW-1185">Reference proteome</keyword>
<accession>A0ABZ0QL34</accession>
<dbReference type="EMBL" id="CP138204">
    <property type="protein sequence ID" value="WPC76515.1"/>
    <property type="molecule type" value="Genomic_DNA"/>
</dbReference>
<dbReference type="Pfam" id="PF07883">
    <property type="entry name" value="Cupin_2"/>
    <property type="match status" value="1"/>
</dbReference>
<proteinExistence type="predicted"/>
<protein>
    <submittedName>
        <fullName evidence="3">Cupin domain-containing protein</fullName>
    </submittedName>
</protein>
<dbReference type="Proteomes" id="UP001304071">
    <property type="component" value="Chromosome 2"/>
</dbReference>
<feature type="signal peptide" evidence="1">
    <location>
        <begin position="1"/>
        <end position="26"/>
    </location>
</feature>
<dbReference type="InterPro" id="IPR047263">
    <property type="entry name" value="HNL-like_cupin"/>
</dbReference>
<keyword evidence="1" id="KW-0732">Signal</keyword>
<dbReference type="SUPFAM" id="SSF51182">
    <property type="entry name" value="RmlC-like cupins"/>
    <property type="match status" value="1"/>
</dbReference>
<sequence length="165" mass="17881">MQRRLNGWLLAGIATVFGIATPAVMAAEQSLYTAETQGEFDGPAEYFTGKVHVKMAFPANEVAHYSGAFVTFEQGARTAWHSHPAGQHMIVTQGTALTVTRDGKVLAFHPGEAVWCPPDVDHWHGATANAAMTHFVVTASDAQGKNVVWKEKVSDKEYQAALQTK</sequence>
<dbReference type="PANTHER" id="PTHR43698">
    <property type="entry name" value="RIBD C-TERMINAL DOMAIN CONTAINING PROTEIN"/>
    <property type="match status" value="1"/>
</dbReference>
<feature type="domain" description="Cupin type-2" evidence="2">
    <location>
        <begin position="69"/>
        <end position="135"/>
    </location>
</feature>
<dbReference type="InterPro" id="IPR013096">
    <property type="entry name" value="Cupin_2"/>
</dbReference>